<dbReference type="Gene3D" id="3.30.429.10">
    <property type="entry name" value="Macrophage Migration Inhibitory Factor"/>
    <property type="match status" value="1"/>
</dbReference>
<dbReference type="InterPro" id="IPR028116">
    <property type="entry name" value="Cis-CaaD-like"/>
</dbReference>
<protein>
    <recommendedName>
        <fullName evidence="1">Tautomerase cis-CaaD-like domain-containing protein</fullName>
    </recommendedName>
</protein>
<proteinExistence type="predicted"/>
<sequence length="177" mass="20282">MPFYQVHHSCPLSSDEKRLLAKRITDQHCQSFNTPRFFVHVRFFPESNDDNAYFVAGEAHPGTSNRIIGLVRMSENRPKIKFDRLAELIEAGWYSVLGLDSPAASEEWTVEHEKRRLLMVTFTPMIALREAGMIIPEAGYDQEWLEEEAFFIQTMANHGIPGFSGLLEEVRHGNDEA</sequence>
<dbReference type="OrthoDB" id="9981319at2759"/>
<dbReference type="AlphaFoldDB" id="A0A9W8PQI4"/>
<dbReference type="EMBL" id="JAPDHF010000008">
    <property type="protein sequence ID" value="KAJ4013750.1"/>
    <property type="molecule type" value="Genomic_DNA"/>
</dbReference>
<reference evidence="2" key="1">
    <citation type="submission" date="2022-10" db="EMBL/GenBank/DDBJ databases">
        <title>Fusarium specimens isolated from Avocado Roots.</title>
        <authorList>
            <person name="Stajich J."/>
            <person name="Roper C."/>
            <person name="Heimlech-Rivalta G."/>
        </authorList>
    </citation>
    <scope>NUCLEOTIDE SEQUENCE</scope>
    <source>
        <strain evidence="2">CF00143</strain>
    </source>
</reference>
<dbReference type="InterPro" id="IPR014347">
    <property type="entry name" value="Tautomerase/MIF_sf"/>
</dbReference>
<feature type="domain" description="Tautomerase cis-CaaD-like" evidence="1">
    <location>
        <begin position="1"/>
        <end position="76"/>
    </location>
</feature>
<accession>A0A9W8PQI4</accession>
<evidence type="ECO:0000313" key="2">
    <source>
        <dbReference type="EMBL" id="KAJ4013750.1"/>
    </source>
</evidence>
<dbReference type="SUPFAM" id="SSF55331">
    <property type="entry name" value="Tautomerase/MIF"/>
    <property type="match status" value="1"/>
</dbReference>
<evidence type="ECO:0000259" key="1">
    <source>
        <dbReference type="Pfam" id="PF14832"/>
    </source>
</evidence>
<comment type="caution">
    <text evidence="2">The sequence shown here is derived from an EMBL/GenBank/DDBJ whole genome shotgun (WGS) entry which is preliminary data.</text>
</comment>
<organism evidence="2 3">
    <name type="scientific">Fusarium irregulare</name>
    <dbReference type="NCBI Taxonomy" id="2494466"/>
    <lineage>
        <taxon>Eukaryota</taxon>
        <taxon>Fungi</taxon>
        <taxon>Dikarya</taxon>
        <taxon>Ascomycota</taxon>
        <taxon>Pezizomycotina</taxon>
        <taxon>Sordariomycetes</taxon>
        <taxon>Hypocreomycetidae</taxon>
        <taxon>Hypocreales</taxon>
        <taxon>Nectriaceae</taxon>
        <taxon>Fusarium</taxon>
        <taxon>Fusarium incarnatum-equiseti species complex</taxon>
    </lineage>
</organism>
<gene>
    <name evidence="2" type="ORF">NW766_005989</name>
</gene>
<dbReference type="Pfam" id="PF14832">
    <property type="entry name" value="Tautomerase_3"/>
    <property type="match status" value="1"/>
</dbReference>
<name>A0A9W8PQI4_9HYPO</name>
<evidence type="ECO:0000313" key="3">
    <source>
        <dbReference type="Proteomes" id="UP001152130"/>
    </source>
</evidence>
<keyword evidence="3" id="KW-1185">Reference proteome</keyword>
<dbReference type="Proteomes" id="UP001152130">
    <property type="component" value="Unassembled WGS sequence"/>
</dbReference>